<dbReference type="RefSeq" id="WP_198056824.1">
    <property type="nucleotide sequence ID" value="NZ_JAEDAF010000001.1"/>
</dbReference>
<feature type="compositionally biased region" description="Basic and acidic residues" evidence="2">
    <location>
        <begin position="930"/>
        <end position="949"/>
    </location>
</feature>
<dbReference type="Proteomes" id="UP000651738">
    <property type="component" value="Unassembled WGS sequence"/>
</dbReference>
<proteinExistence type="predicted"/>
<feature type="region of interest" description="Disordered" evidence="2">
    <location>
        <begin position="916"/>
        <end position="1030"/>
    </location>
</feature>
<evidence type="ECO:0008006" key="7">
    <source>
        <dbReference type="Google" id="ProtNLM"/>
    </source>
</evidence>
<dbReference type="InterPro" id="IPR040561">
    <property type="entry name" value="LPD38"/>
</dbReference>
<dbReference type="InterPro" id="IPR041131">
    <property type="entry name" value="MuF_C"/>
</dbReference>
<organism evidence="5 6">
    <name type="scientific">Bisbaumannia pacifica</name>
    <dbReference type="NCBI Taxonomy" id="77098"/>
    <lineage>
        <taxon>Bacteria</taxon>
        <taxon>Pseudomonadati</taxon>
        <taxon>Pseudomonadota</taxon>
        <taxon>Gammaproteobacteria</taxon>
        <taxon>Oceanospirillales</taxon>
        <taxon>Halomonadaceae</taxon>
        <taxon>Bisbaumannia</taxon>
    </lineage>
</organism>
<feature type="coiled-coil region" evidence="1">
    <location>
        <begin position="475"/>
        <end position="514"/>
    </location>
</feature>
<evidence type="ECO:0000313" key="5">
    <source>
        <dbReference type="EMBL" id="MBH8578802.1"/>
    </source>
</evidence>
<feature type="compositionally biased region" description="Basic and acidic residues" evidence="2">
    <location>
        <begin position="400"/>
        <end position="409"/>
    </location>
</feature>
<feature type="coiled-coil region" evidence="1">
    <location>
        <begin position="2338"/>
        <end position="2365"/>
    </location>
</feature>
<feature type="region of interest" description="Disordered" evidence="2">
    <location>
        <begin position="1"/>
        <end position="21"/>
    </location>
</feature>
<reference evidence="5 6" key="1">
    <citation type="submission" date="2020-12" db="EMBL/GenBank/DDBJ databases">
        <title>Draft genome sequence of Halomonas pacifica strain CARE-V15.</title>
        <authorList>
            <person name="Vignesh N."/>
            <person name="Thabitha A."/>
            <person name="Saravanan R."/>
            <person name="Manigandan V."/>
        </authorList>
    </citation>
    <scope>NUCLEOTIDE SEQUENCE [LARGE SCALE GENOMIC DNA]</scope>
    <source>
        <strain evidence="5 6">CARE-V15</strain>
    </source>
</reference>
<evidence type="ECO:0000313" key="6">
    <source>
        <dbReference type="Proteomes" id="UP000651738"/>
    </source>
</evidence>
<evidence type="ECO:0000259" key="3">
    <source>
        <dbReference type="Pfam" id="PF18819"/>
    </source>
</evidence>
<dbReference type="Pfam" id="PF18819">
    <property type="entry name" value="MuF_C"/>
    <property type="match status" value="1"/>
</dbReference>
<evidence type="ECO:0000256" key="1">
    <source>
        <dbReference type="SAM" id="Coils"/>
    </source>
</evidence>
<feature type="domain" description="Phage MuF C-terminal" evidence="3">
    <location>
        <begin position="1368"/>
        <end position="1468"/>
    </location>
</feature>
<feature type="region of interest" description="Disordered" evidence="2">
    <location>
        <begin position="391"/>
        <end position="438"/>
    </location>
</feature>
<evidence type="ECO:0000256" key="2">
    <source>
        <dbReference type="SAM" id="MobiDB-lite"/>
    </source>
</evidence>
<gene>
    <name evidence="5" type="ORF">I7V36_01735</name>
</gene>
<keyword evidence="1" id="KW-0175">Coiled coil</keyword>
<feature type="compositionally biased region" description="Low complexity" evidence="2">
    <location>
        <begin position="410"/>
        <end position="432"/>
    </location>
</feature>
<accession>A0ABD4KY89</accession>
<sequence length="2402" mass="263349">MNLIEEIRRRNPSLAEADDSEIKSLLRQSPEFQGLRPQEFEAMVGGSPEPTPDTDRNSETVGGLFGDAIDAVQMGAYQVAQGAGDFAYEYTGVGRGLGDFGREGAARQIEEMSPRSAEAIQQQIFESTGSGLWDFELGEGANPLTIFLQTASLAGEAVTTGVGAGSLARGVTSFAGRSVGNAARRRAADVGLDEAGQAAAAQRAARDFAASRTADGIKLGTYGAAETAINTGQIADGAAQEVLGMSDEELDRSEAFAELYWELAEANPEASVSELRQAAREQMASGAKSLVMRDPALLLTTAVLGGYGGKALDDLVTKGTGVGGGRLGAAVRQAAVQGVAETGQGGVGQYAINQGVAEIGADPSRDPMEGVAAAGLSEGFVGGVMGAGAGGLAGRPRKPRAQDQIEAAREQAAAQGGDSLDQAQAAQAAEQAIEPEPVDPAATSDLGNRLQMALGGLDELQSLARGSEFEGQARLRNVNRLLDNAEQAFENSEYERAERLLQRADGIAADLRTNLQRAGSRERPMTGDLVEHEAPQQLAGYLGQDFRRLPPGDPSTIYAEGPTADRTQYDPQARNVRRDERMAAQRQGEASLRERAAQPRPQLADSGILYGPGPVAGNANTGLDQPFADPRFSDTRAVGDIAPAREPSEAEPRIAYRANGQPFASERSAMMSGVARRAQAQGQHAEAVPVEGGFAVRVQEAAQDASANAGSQETLFSLRSVVRGDGQETGMPVAQAQRIAEDFLADYNGNVPLDLHVVNRQEEAYGPENTRERIGAIKGAYHPGSGKLILAAANLRDAQDGRRTLRHEVVGHYGLNTFRPEVKRAILDRILETQDVPSLGPAWRHVNENYPADSTPRDIRAEEVFAFAAEQERGRLGAAWDRVLAQLNRALRQTGLTRHPLSRSELQDLANTISREIREGRRQQQTFPSRDQDQFRREETPPAPRRDEAGDGAPLAAPEQGANQAPEAPADVAMAGGQQDLMGTQPGAEAEPAPAESARDAAESPDDSAPKPKRRNKPLSYTGYSGEERQVRSYQEVGDYRIAKVHDGLYEVIDGRDQAISQMAGPNGAAREARRLSDLPTDQRYAIGRSDARPVSREAIIEAIGDTPELSDAKVIQSALELPPQALIGMVLQSVDPRDVRGMYIDGDLYVVADNVESVEDGVRAAIHEAVGHKGIRGVLGDQGHQLDRVMLSLYRSLPNHPTGRDILAEVRRDYPFLDPANREDRITIGEELVAHLLEKGYRPKAWHRAVAKIRDLLRRVFPSIGWTYTDVLALGEQSREWLRREKAMRDAEQAEPVVTRYSKRKGENQLFTPIRQEAEAYREDLENALKGRVGRTRRNISLGRTPPVLASLGAPDLDVTIGVDVVHKAVNNKHSVPMEVVEQLPELLHDPAMVLESATQPNAMLVVLQAADPQGRPVLVPLHLDKRQKHIRVNRIASAYGKDRAENFLTRQIREGRLRYLQTKRGPEWLQSLRLQLPVEGVNRGPNSSVLTPEDIGNPEIRFALRGKPRVAFESQFDDFTDADRAAASKIGDPTISRSIHQWWQEKTDRWRAKIRQGAVDQYGPLMEQDLALYGDEALTEQITQSAWVKARMAKSANGVAEVLLKNSRIEWNAKEQVFQPKDDDSKGLGAVLGQLGDAAEIHRFLGWIAGNRADKLRAEGRENLFKDADIDAMKSWNRGNLADGRNRDQAYREVFKEFQQYRDDVLAAGEALGVISPEQRAAWRDEFYVPFYRLSEEKGFEAGQLATGGLTRQQAVKKLKGGTGNLNNLLENTMMNFHHIIDAGLKNNAAKQAIENSKRLGVARRVPESHPSATKTFIMEDGKKVFYEIDDPLVYNAVTALVQTGMNSSLMKLMRGFKRVFTNTVTVTPQYIGANLLRDSIQAPATSDLSKNLLGNILVGHRTLKDQKVRAQMLAAGASFSFGHLYGTANTDEVRAGMNRSLRDAKARGVPGSGLPMGAGHVASVVRWGWSKWNDVNNHAENLNRAAIYAQNAKEGQQLRAAFEARDLMDFSSHGAWPAVRVLIDIVPFLNARIQGLDKIYRSGVKPGGSVLIDALRGKTPNATDKQLAGRFWAVTGAVSLAMLALYLENRDEEWYRELEEWERDTYTHFNIGNRHFKIPNPFEVGAIGTMMIRTAEQFLDDQATGALFRQRLWHMVTDTFAVGMPQIMQPALDVYANKDSFTGRPIESMSMRNLSPELRQRYGTSAIGSGVSQLLNATLGAIGDPESNPLALSPVQVDHLVQGYLGQVGAWALGMGDTFWRFAQGHEAPDRKWYEFQPFRRFYSNLGDTDPYTRYGTVFYEGLTEARRAYSDVKELREMGRFEAAQERRSEGQRLLALRRGMNRAQRQLGQLNRQITIIQRSNLSGALKRQRIERLQARKTQIQRIWGERVLEARATGT</sequence>
<comment type="caution">
    <text evidence="5">The sequence shown here is derived from an EMBL/GenBank/DDBJ whole genome shotgun (WGS) entry which is preliminary data.</text>
</comment>
<feature type="domain" description="Large polyvalent protein associated" evidence="4">
    <location>
        <begin position="2095"/>
        <end position="2279"/>
    </location>
</feature>
<name>A0ABD4KY89_9GAMM</name>
<protein>
    <recommendedName>
        <fullName evidence="7">Phage MuF C-terminal domain-containing protein</fullName>
    </recommendedName>
</protein>
<evidence type="ECO:0000259" key="4">
    <source>
        <dbReference type="Pfam" id="PF18857"/>
    </source>
</evidence>
<dbReference type="Pfam" id="PF18857">
    <property type="entry name" value="LPD38"/>
    <property type="match status" value="1"/>
</dbReference>
<dbReference type="EMBL" id="JAEDAF010000001">
    <property type="protein sequence ID" value="MBH8578802.1"/>
    <property type="molecule type" value="Genomic_DNA"/>
</dbReference>
<feature type="region of interest" description="Disordered" evidence="2">
    <location>
        <begin position="554"/>
        <end position="600"/>
    </location>
</feature>